<gene>
    <name evidence="4" type="ORF">H9L24_02950</name>
</gene>
<protein>
    <submittedName>
        <fullName evidence="4">RHS repeat protein</fullName>
    </submittedName>
</protein>
<organism evidence="4 5">
    <name type="scientific">Paenacidovorax monticola</name>
    <dbReference type="NCBI Taxonomy" id="1926868"/>
    <lineage>
        <taxon>Bacteria</taxon>
        <taxon>Pseudomonadati</taxon>
        <taxon>Pseudomonadota</taxon>
        <taxon>Betaproteobacteria</taxon>
        <taxon>Burkholderiales</taxon>
        <taxon>Comamonadaceae</taxon>
        <taxon>Paenacidovorax</taxon>
    </lineage>
</organism>
<name>A0A7H0HHC1_9BURK</name>
<dbReference type="InterPro" id="IPR056823">
    <property type="entry name" value="TEN-like_YD-shell"/>
</dbReference>
<dbReference type="Pfam" id="PF20148">
    <property type="entry name" value="DUF6531"/>
    <property type="match status" value="1"/>
</dbReference>
<dbReference type="Proteomes" id="UP000516057">
    <property type="component" value="Chromosome"/>
</dbReference>
<feature type="domain" description="DUF6531" evidence="2">
    <location>
        <begin position="4"/>
        <end position="70"/>
    </location>
</feature>
<dbReference type="Pfam" id="PF05593">
    <property type="entry name" value="RHS_repeat"/>
    <property type="match status" value="3"/>
</dbReference>
<dbReference type="PANTHER" id="PTHR32305">
    <property type="match status" value="1"/>
</dbReference>
<keyword evidence="5" id="KW-1185">Reference proteome</keyword>
<proteinExistence type="predicted"/>
<evidence type="ECO:0000256" key="1">
    <source>
        <dbReference type="ARBA" id="ARBA00022737"/>
    </source>
</evidence>
<dbReference type="Gene3D" id="2.180.10.10">
    <property type="entry name" value="RHS repeat-associated core"/>
    <property type="match status" value="3"/>
</dbReference>
<evidence type="ECO:0000313" key="4">
    <source>
        <dbReference type="EMBL" id="QNP59937.1"/>
    </source>
</evidence>
<dbReference type="PANTHER" id="PTHR32305:SF15">
    <property type="entry name" value="PROTEIN RHSA-RELATED"/>
    <property type="match status" value="1"/>
</dbReference>
<evidence type="ECO:0000313" key="5">
    <source>
        <dbReference type="Proteomes" id="UP000516057"/>
    </source>
</evidence>
<dbReference type="InterPro" id="IPR006530">
    <property type="entry name" value="YD"/>
</dbReference>
<dbReference type="AlphaFoldDB" id="A0A7H0HHC1"/>
<dbReference type="KEGG" id="amon:H9L24_02950"/>
<sequence>MAAKVRTETDWASAKPTGLHFIRHYLSTWGLSDSSHFSTLGKAWRHNHDIELSLRATATGTTAYILTGEGYARSFTQDTGASAWAPVGHNDSLGLNASGQWVYHRADKDDTLVFNTAGKLLSNTARNGWQTNYAYDTVGRLSTVTDPLGQTLTLAYNGTGQLVSVTAPASHVTTYGYDAAGRLAQVTYPGSAVRVFLYENTSFPHALTGLQDENGNRWGTFAYDAQGRAISTELAGGVQHYQVSYPTTPGTATTITDPLGTTRSFSYGTQLGKLAVTGADKPDALGRPDAASRVQNAQGLIESQTDFRGTTATTSWDTARRLPLARTKAAGTPQQRTTATEWHPQWRLPTKVTEPGRETTYAYDNAGNLLTKTTKDTANNTTRTWNWTYHANGLLATATEPGGATTSYQYDSAGNLTQATNALGQSTTYTHDAAGRVLTETEPTGVVNTYQYDLRGRLLSHSRAGLASTYTYRPSGQVASATLPDGHAITYTYDAAQRLTGWSDNRGASGSYQLDAMGNRVNESVKDAQGATAWQIARSINSLNRVASTTVGGSQATSYGYDANGDATSQTQNVGGTAQTTTWGLDALRRVQSITQADNATATLQYNALDAVTQASDFQSVATTYGRDAQGNATQEITPDAGSRSATYDAQGRLATTTDALGRSTQVTRDALGRPTQIQSSAPGGATLTSTLHYDLSGPDYNASGAPQASVGHLSEAIDPGATTRWQRDALGRVTRKTQTLAGGDTRSVATTYVPAGQGGAGGVQTITYPSGQQLTHQYDATGRLTALHWGGQPLLTGITWNPLGQPTGWQWSGFAQAPGSANPLSEQRSYTTAGQLASTGLLELDWDSAGRVAQIRQEHLLPGASGTAPQQALITSVHTYDSVGRLTASAHSAAPGLVLPTGWSLADTLGPTSMGYAWDSNGNRTQASYSAATATGTSTLQRVYQVASGSNRLQGYSETVTIPGSPSQNRSTTYQHDATGALTQKGSNYLHHGADGRLARTSASADPAHPQAVAYTYNTQGQRLLKSDARSVGANQTPATQHTVYADDGIGSTVLGQYANRRSSTSAAPQNEADSTEIIYLPTASGPLPVAAQINGRLYAIDADHLNTPGA</sequence>
<dbReference type="Gene3D" id="3.90.930.1">
    <property type="match status" value="1"/>
</dbReference>
<keyword evidence="1" id="KW-0677">Repeat</keyword>
<accession>A0A7H0HHC1</accession>
<evidence type="ECO:0000259" key="3">
    <source>
        <dbReference type="Pfam" id="PF25023"/>
    </source>
</evidence>
<reference evidence="4 5" key="1">
    <citation type="submission" date="2020-08" db="EMBL/GenBank/DDBJ databases">
        <title>Genome sequence of Acidovorax monticola KACC 19171T.</title>
        <authorList>
            <person name="Hyun D.-W."/>
            <person name="Bae J.-W."/>
        </authorList>
    </citation>
    <scope>NUCLEOTIDE SEQUENCE [LARGE SCALE GENOMIC DNA]</scope>
    <source>
        <strain evidence="4 5">KACC 19171</strain>
    </source>
</reference>
<dbReference type="InterPro" id="IPR050708">
    <property type="entry name" value="T6SS_VgrG/RHS"/>
</dbReference>
<dbReference type="InterPro" id="IPR031325">
    <property type="entry name" value="RHS_repeat"/>
</dbReference>
<dbReference type="Pfam" id="PF25023">
    <property type="entry name" value="TEN_YD-shell"/>
    <property type="match status" value="1"/>
</dbReference>
<dbReference type="InterPro" id="IPR045351">
    <property type="entry name" value="DUF6531"/>
</dbReference>
<dbReference type="EMBL" id="CP060790">
    <property type="protein sequence ID" value="QNP59937.1"/>
    <property type="molecule type" value="Genomic_DNA"/>
</dbReference>
<evidence type="ECO:0000259" key="2">
    <source>
        <dbReference type="Pfam" id="PF20148"/>
    </source>
</evidence>
<feature type="domain" description="Teneurin-like YD-shell" evidence="3">
    <location>
        <begin position="361"/>
        <end position="508"/>
    </location>
</feature>
<dbReference type="NCBIfam" id="TIGR01643">
    <property type="entry name" value="YD_repeat_2x"/>
    <property type="match status" value="7"/>
</dbReference>